<dbReference type="AlphaFoldDB" id="A0A2I0U5L8"/>
<protein>
    <submittedName>
        <fullName evidence="2">Uncharacterized protein</fullName>
    </submittedName>
</protein>
<feature type="region of interest" description="Disordered" evidence="1">
    <location>
        <begin position="186"/>
        <end position="217"/>
    </location>
</feature>
<evidence type="ECO:0000313" key="3">
    <source>
        <dbReference type="Proteomes" id="UP000233556"/>
    </source>
</evidence>
<dbReference type="EMBL" id="KZ506126">
    <property type="protein sequence ID" value="PKU41374.1"/>
    <property type="molecule type" value="Genomic_DNA"/>
</dbReference>
<organism evidence="2 3">
    <name type="scientific">Limosa lapponica baueri</name>
    <dbReference type="NCBI Taxonomy" id="1758121"/>
    <lineage>
        <taxon>Eukaryota</taxon>
        <taxon>Metazoa</taxon>
        <taxon>Chordata</taxon>
        <taxon>Craniata</taxon>
        <taxon>Vertebrata</taxon>
        <taxon>Euteleostomi</taxon>
        <taxon>Archelosauria</taxon>
        <taxon>Archosauria</taxon>
        <taxon>Dinosauria</taxon>
        <taxon>Saurischia</taxon>
        <taxon>Theropoda</taxon>
        <taxon>Coelurosauria</taxon>
        <taxon>Aves</taxon>
        <taxon>Neognathae</taxon>
        <taxon>Neoaves</taxon>
        <taxon>Charadriiformes</taxon>
        <taxon>Scolopacidae</taxon>
        <taxon>Limosa</taxon>
    </lineage>
</organism>
<accession>A0A2I0U5L8</accession>
<evidence type="ECO:0000256" key="1">
    <source>
        <dbReference type="SAM" id="MobiDB-lite"/>
    </source>
</evidence>
<gene>
    <name evidence="2" type="ORF">llap_8324</name>
</gene>
<name>A0A2I0U5L8_LIMLA</name>
<sequence length="217" mass="24697">MLLATWEDAVYPLMQQALLTPLLGHSRWFIEEEFVSQTRGRSSDWHNLCSNTSSWAPQTSPWYFAPDLHVLASQAGAQSQFKVPRFQQAPPAQAKRFGLRKVRTCSKGFNSLQCWPWALNRTYAGKYQFEMWEGTQKSLPEDERMEFNHVIYKNLGDIPTTGWNSLDISDASARALWEWLTPTCPAGKRPASTQNVGRIPRTHQDGKKPLTTSKPGL</sequence>
<evidence type="ECO:0000313" key="2">
    <source>
        <dbReference type="EMBL" id="PKU41374.1"/>
    </source>
</evidence>
<keyword evidence="3" id="KW-1185">Reference proteome</keyword>
<proteinExistence type="predicted"/>
<reference evidence="3" key="2">
    <citation type="submission" date="2017-12" db="EMBL/GenBank/DDBJ databases">
        <title>Genome sequence of the Bar-tailed Godwit (Limosa lapponica baueri).</title>
        <authorList>
            <person name="Lima N.C.B."/>
            <person name="Parody-Merino A.M."/>
            <person name="Battley P.F."/>
            <person name="Fidler A.E."/>
            <person name="Prosdocimi F."/>
        </authorList>
    </citation>
    <scope>NUCLEOTIDE SEQUENCE [LARGE SCALE GENOMIC DNA]</scope>
</reference>
<dbReference type="Proteomes" id="UP000233556">
    <property type="component" value="Unassembled WGS sequence"/>
</dbReference>
<reference evidence="3" key="1">
    <citation type="submission" date="2017-11" db="EMBL/GenBank/DDBJ databases">
        <authorList>
            <person name="Lima N.C."/>
            <person name="Parody-Merino A.M."/>
            <person name="Battley P.F."/>
            <person name="Fidler A.E."/>
            <person name="Prosdocimi F."/>
        </authorList>
    </citation>
    <scope>NUCLEOTIDE SEQUENCE [LARGE SCALE GENOMIC DNA]</scope>
</reference>